<dbReference type="Proteomes" id="UP000770785">
    <property type="component" value="Unassembled WGS sequence"/>
</dbReference>
<organism evidence="2 3">
    <name type="scientific">Neolewinella antarctica</name>
    <dbReference type="NCBI Taxonomy" id="442734"/>
    <lineage>
        <taxon>Bacteria</taxon>
        <taxon>Pseudomonadati</taxon>
        <taxon>Bacteroidota</taxon>
        <taxon>Saprospiria</taxon>
        <taxon>Saprospirales</taxon>
        <taxon>Lewinellaceae</taxon>
        <taxon>Neolewinella</taxon>
    </lineage>
</organism>
<keyword evidence="3" id="KW-1185">Reference proteome</keyword>
<reference evidence="2 3" key="1">
    <citation type="submission" date="2020-03" db="EMBL/GenBank/DDBJ databases">
        <title>Genomic Encyclopedia of Type Strains, Phase IV (KMG-IV): sequencing the most valuable type-strain genomes for metagenomic binning, comparative biology and taxonomic classification.</title>
        <authorList>
            <person name="Goeker M."/>
        </authorList>
    </citation>
    <scope>NUCLEOTIDE SEQUENCE [LARGE SCALE GENOMIC DNA]</scope>
    <source>
        <strain evidence="2 3">DSM 105096</strain>
    </source>
</reference>
<name>A0ABX0XC33_9BACT</name>
<dbReference type="InterPro" id="IPR012347">
    <property type="entry name" value="Ferritin-like"/>
</dbReference>
<dbReference type="InterPro" id="IPR011971">
    <property type="entry name" value="CHP02284"/>
</dbReference>
<sequence>MSTNSKQVDALNKLITTLYDGEEGYKEAATDVENVALKTRFRSLAQQRYDFGHELKPFFDVLGGKVDKGSSLAAGAHRIWIDLKTAVVGNDDAAVLAEVVRGEESALESYSEVLAHNDLPAAARTTITAQRDKIQTALNEMRKMKKVA</sequence>
<dbReference type="Pfam" id="PF09537">
    <property type="entry name" value="DUF2383"/>
    <property type="match status" value="1"/>
</dbReference>
<dbReference type="EMBL" id="JAATJH010000003">
    <property type="protein sequence ID" value="NJC26828.1"/>
    <property type="molecule type" value="Genomic_DNA"/>
</dbReference>
<feature type="domain" description="DUF2383" evidence="1">
    <location>
        <begin position="8"/>
        <end position="115"/>
    </location>
</feature>
<dbReference type="SUPFAM" id="SSF47240">
    <property type="entry name" value="Ferritin-like"/>
    <property type="match status" value="1"/>
</dbReference>
<dbReference type="InterPro" id="IPR009078">
    <property type="entry name" value="Ferritin-like_SF"/>
</dbReference>
<dbReference type="PIRSF" id="PIRSF029477">
    <property type="entry name" value="UCP029477"/>
    <property type="match status" value="1"/>
</dbReference>
<dbReference type="InterPro" id="IPR016920">
    <property type="entry name" value="UCP029477"/>
</dbReference>
<protein>
    <submittedName>
        <fullName evidence="2">Uncharacterized protein (TIGR02284 family)</fullName>
    </submittedName>
</protein>
<proteinExistence type="predicted"/>
<accession>A0ABX0XC33</accession>
<evidence type="ECO:0000313" key="3">
    <source>
        <dbReference type="Proteomes" id="UP000770785"/>
    </source>
</evidence>
<dbReference type="InterPro" id="IPR019052">
    <property type="entry name" value="DUF2383"/>
</dbReference>
<comment type="caution">
    <text evidence="2">The sequence shown here is derived from an EMBL/GenBank/DDBJ whole genome shotgun (WGS) entry which is preliminary data.</text>
</comment>
<evidence type="ECO:0000313" key="2">
    <source>
        <dbReference type="EMBL" id="NJC26828.1"/>
    </source>
</evidence>
<dbReference type="RefSeq" id="WP_168037586.1">
    <property type="nucleotide sequence ID" value="NZ_JAATJH010000003.1"/>
</dbReference>
<dbReference type="Gene3D" id="1.20.1260.10">
    <property type="match status" value="1"/>
</dbReference>
<gene>
    <name evidence="2" type="ORF">GGR27_002338</name>
</gene>
<dbReference type="NCBIfam" id="TIGR02284">
    <property type="entry name" value="PA2169 family four-helix-bundle protein"/>
    <property type="match status" value="1"/>
</dbReference>
<evidence type="ECO:0000259" key="1">
    <source>
        <dbReference type="Pfam" id="PF09537"/>
    </source>
</evidence>